<keyword evidence="2" id="KW-0812">Transmembrane</keyword>
<reference evidence="3 4" key="2">
    <citation type="submission" date="2019-01" db="EMBL/GenBank/DDBJ databases">
        <title>The decoding of complex shrimp genome reveals the adaptation for benthos swimmer, frequently molting mechanism and breeding impact on genome.</title>
        <authorList>
            <person name="Sun Y."/>
            <person name="Gao Y."/>
            <person name="Yu Y."/>
        </authorList>
    </citation>
    <scope>NUCLEOTIDE SEQUENCE [LARGE SCALE GENOMIC DNA]</scope>
    <source>
        <tissue evidence="3">Muscle</tissue>
    </source>
</reference>
<protein>
    <submittedName>
        <fullName evidence="3">Uncharacterized protein</fullName>
    </submittedName>
</protein>
<name>A0A3R7QE37_PENVA</name>
<organism evidence="3 4">
    <name type="scientific">Penaeus vannamei</name>
    <name type="common">Whiteleg shrimp</name>
    <name type="synonym">Litopenaeus vannamei</name>
    <dbReference type="NCBI Taxonomy" id="6689"/>
    <lineage>
        <taxon>Eukaryota</taxon>
        <taxon>Metazoa</taxon>
        <taxon>Ecdysozoa</taxon>
        <taxon>Arthropoda</taxon>
        <taxon>Crustacea</taxon>
        <taxon>Multicrustacea</taxon>
        <taxon>Malacostraca</taxon>
        <taxon>Eumalacostraca</taxon>
        <taxon>Eucarida</taxon>
        <taxon>Decapoda</taxon>
        <taxon>Dendrobranchiata</taxon>
        <taxon>Penaeoidea</taxon>
        <taxon>Penaeidae</taxon>
        <taxon>Penaeus</taxon>
    </lineage>
</organism>
<keyword evidence="2" id="KW-0472">Membrane</keyword>
<dbReference type="OrthoDB" id="6342240at2759"/>
<feature type="compositionally biased region" description="Basic residues" evidence="1">
    <location>
        <begin position="11"/>
        <end position="21"/>
    </location>
</feature>
<dbReference type="EMBL" id="QCYY01001733">
    <property type="protein sequence ID" value="ROT75798.1"/>
    <property type="molecule type" value="Genomic_DNA"/>
</dbReference>
<accession>A0A3R7QE37</accession>
<evidence type="ECO:0000256" key="2">
    <source>
        <dbReference type="SAM" id="Phobius"/>
    </source>
</evidence>
<evidence type="ECO:0000313" key="4">
    <source>
        <dbReference type="Proteomes" id="UP000283509"/>
    </source>
</evidence>
<sequence length="182" mass="20134">MSVVQPESKKQTQRSHTHRLQRPLDAPRLAFDAHSPALAPLPQPLPNVAPPKMSRFLCHMTLLLLAAVALSAAQGFYSQRYGKRGDSNREITVRSGFYANRYGRSPPHDLPEIKVRSSRFIGGSRYGKRSGPADVTPIMTSEADEAEMPATFLVGESVVCLLIDVPDIYRCIRKSVSEESTN</sequence>
<evidence type="ECO:0000313" key="3">
    <source>
        <dbReference type="EMBL" id="ROT75798.1"/>
    </source>
</evidence>
<keyword evidence="4" id="KW-1185">Reference proteome</keyword>
<dbReference type="AlphaFoldDB" id="A0A3R7QE37"/>
<evidence type="ECO:0000256" key="1">
    <source>
        <dbReference type="SAM" id="MobiDB-lite"/>
    </source>
</evidence>
<proteinExistence type="predicted"/>
<keyword evidence="2" id="KW-1133">Transmembrane helix</keyword>
<comment type="caution">
    <text evidence="3">The sequence shown here is derived from an EMBL/GenBank/DDBJ whole genome shotgun (WGS) entry which is preliminary data.</text>
</comment>
<feature type="region of interest" description="Disordered" evidence="1">
    <location>
        <begin position="1"/>
        <end position="23"/>
    </location>
</feature>
<reference evidence="3 4" key="1">
    <citation type="submission" date="2018-04" db="EMBL/GenBank/DDBJ databases">
        <authorList>
            <person name="Zhang X."/>
            <person name="Yuan J."/>
            <person name="Li F."/>
            <person name="Xiang J."/>
        </authorList>
    </citation>
    <scope>NUCLEOTIDE SEQUENCE [LARGE SCALE GENOMIC DNA]</scope>
    <source>
        <tissue evidence="3">Muscle</tissue>
    </source>
</reference>
<dbReference type="Proteomes" id="UP000283509">
    <property type="component" value="Unassembled WGS sequence"/>
</dbReference>
<feature type="transmembrane region" description="Helical" evidence="2">
    <location>
        <begin position="56"/>
        <end position="77"/>
    </location>
</feature>
<gene>
    <name evidence="3" type="ORF">C7M84_005665</name>
</gene>